<sequence length="105" mass="12342">MTGTRVFRFNRTSGGRSSPINILEPLSFLAFLIMSVFFLHEVKPSRIGPFLSTPNTFIKSMSSYFRLRFRFSRKKIFNCDSTLLCWCMTNPCIRMFRFLLSFSRS</sequence>
<accession>A0A8D8VU92</accession>
<reference evidence="2" key="1">
    <citation type="submission" date="2021-05" db="EMBL/GenBank/DDBJ databases">
        <authorList>
            <person name="Alioto T."/>
            <person name="Alioto T."/>
            <person name="Gomez Garrido J."/>
        </authorList>
    </citation>
    <scope>NUCLEOTIDE SEQUENCE</scope>
</reference>
<dbReference type="EMBL" id="HBUF01413732">
    <property type="protein sequence ID" value="CAG6739528.1"/>
    <property type="molecule type" value="Transcribed_RNA"/>
</dbReference>
<keyword evidence="1" id="KW-0812">Transmembrane</keyword>
<name>A0A8D8VU92_9HEMI</name>
<dbReference type="EMBL" id="HBUF01413731">
    <property type="protein sequence ID" value="CAG6739527.1"/>
    <property type="molecule type" value="Transcribed_RNA"/>
</dbReference>
<dbReference type="EMBL" id="HBUF01084277">
    <property type="protein sequence ID" value="CAG6633889.1"/>
    <property type="molecule type" value="Transcribed_RNA"/>
</dbReference>
<dbReference type="EMBL" id="HBUF01084276">
    <property type="protein sequence ID" value="CAG6633888.1"/>
    <property type="molecule type" value="Transcribed_RNA"/>
</dbReference>
<protein>
    <submittedName>
        <fullName evidence="2">Uncharacterized protein</fullName>
    </submittedName>
</protein>
<evidence type="ECO:0000256" key="1">
    <source>
        <dbReference type="SAM" id="Phobius"/>
    </source>
</evidence>
<evidence type="ECO:0000313" key="2">
    <source>
        <dbReference type="EMBL" id="CAG6633889.1"/>
    </source>
</evidence>
<keyword evidence="1" id="KW-0472">Membrane</keyword>
<dbReference type="AlphaFoldDB" id="A0A8D8VU92"/>
<proteinExistence type="predicted"/>
<feature type="transmembrane region" description="Helical" evidence="1">
    <location>
        <begin position="20"/>
        <end position="39"/>
    </location>
</feature>
<organism evidence="2">
    <name type="scientific">Cacopsylla melanoneura</name>
    <dbReference type="NCBI Taxonomy" id="428564"/>
    <lineage>
        <taxon>Eukaryota</taxon>
        <taxon>Metazoa</taxon>
        <taxon>Ecdysozoa</taxon>
        <taxon>Arthropoda</taxon>
        <taxon>Hexapoda</taxon>
        <taxon>Insecta</taxon>
        <taxon>Pterygota</taxon>
        <taxon>Neoptera</taxon>
        <taxon>Paraneoptera</taxon>
        <taxon>Hemiptera</taxon>
        <taxon>Sternorrhyncha</taxon>
        <taxon>Psylloidea</taxon>
        <taxon>Psyllidae</taxon>
        <taxon>Psyllinae</taxon>
        <taxon>Cacopsylla</taxon>
    </lineage>
</organism>
<keyword evidence="1" id="KW-1133">Transmembrane helix</keyword>